<protein>
    <submittedName>
        <fullName evidence="1">Uncharacterized protein</fullName>
    </submittedName>
</protein>
<reference evidence="1 2" key="1">
    <citation type="journal article" date="2016" name="Nat. Commun.">
        <title>Thousands of microbial genomes shed light on interconnected biogeochemical processes in an aquifer system.</title>
        <authorList>
            <person name="Anantharaman K."/>
            <person name="Brown C.T."/>
            <person name="Hug L.A."/>
            <person name="Sharon I."/>
            <person name="Castelle C.J."/>
            <person name="Probst A.J."/>
            <person name="Thomas B.C."/>
            <person name="Singh A."/>
            <person name="Wilkins M.J."/>
            <person name="Karaoz U."/>
            <person name="Brodie E.L."/>
            <person name="Williams K.H."/>
            <person name="Hubbard S.S."/>
            <person name="Banfield J.F."/>
        </authorList>
    </citation>
    <scope>NUCLEOTIDE SEQUENCE [LARGE SCALE GENOMIC DNA]</scope>
</reference>
<name>A0A1F5TPA8_9BACT</name>
<dbReference type="EMBL" id="MFGO01000020">
    <property type="protein sequence ID" value="OGF40793.1"/>
    <property type="molecule type" value="Genomic_DNA"/>
</dbReference>
<accession>A0A1F5TPA8</accession>
<evidence type="ECO:0000313" key="1">
    <source>
        <dbReference type="EMBL" id="OGF40793.1"/>
    </source>
</evidence>
<dbReference type="AlphaFoldDB" id="A0A1F5TPA8"/>
<evidence type="ECO:0000313" key="2">
    <source>
        <dbReference type="Proteomes" id="UP000177579"/>
    </source>
</evidence>
<organism evidence="1 2">
    <name type="scientific">Candidatus Falkowbacteria bacterium RIFOXYD2_FULL_34_120</name>
    <dbReference type="NCBI Taxonomy" id="1798007"/>
    <lineage>
        <taxon>Bacteria</taxon>
        <taxon>Candidatus Falkowiibacteriota</taxon>
    </lineage>
</organism>
<comment type="caution">
    <text evidence="1">The sequence shown here is derived from an EMBL/GenBank/DDBJ whole genome shotgun (WGS) entry which is preliminary data.</text>
</comment>
<sequence length="197" mass="23991">MSFKLRLNKIDDRVNDKFDTEYLPNNFDTSLREFCSQSSKLRYEINSLVYIFEVFGLKTIVTDRKSSDGNRDLIYLDFLEALDTQDSMNYYQHEDELVIKLKNFILKHNPDIKIDEEEVKRLIVENGVDKFQNIRAVYYLLMEYFQAKIMFKDITPEQYLVDEDNFFRWLVNEKFEYSSELYYEKFYKKYTVFNNID</sequence>
<gene>
    <name evidence="1" type="ORF">A2531_06790</name>
</gene>
<dbReference type="Proteomes" id="UP000177579">
    <property type="component" value="Unassembled WGS sequence"/>
</dbReference>
<proteinExistence type="predicted"/>